<feature type="domain" description="LssY-like C-terminal" evidence="2">
    <location>
        <begin position="48"/>
        <end position="229"/>
    </location>
</feature>
<dbReference type="AlphaFoldDB" id="A0A562LIP8"/>
<comment type="caution">
    <text evidence="3">The sequence shown here is derived from an EMBL/GenBank/DDBJ whole genome shotgun (WGS) entry which is preliminary data.</text>
</comment>
<dbReference type="InterPro" id="IPR025902">
    <property type="entry name" value="LssY-like-C_dom"/>
</dbReference>
<evidence type="ECO:0000313" key="3">
    <source>
        <dbReference type="EMBL" id="TWI07499.1"/>
    </source>
</evidence>
<keyword evidence="1" id="KW-1133">Transmembrane helix</keyword>
<keyword evidence="1" id="KW-0812">Transmembrane</keyword>
<accession>A0A562LIP8</accession>
<reference evidence="3 4" key="1">
    <citation type="journal article" date="2015" name="Stand. Genomic Sci.">
        <title>Genomic Encyclopedia of Bacterial and Archaeal Type Strains, Phase III: the genomes of soil and plant-associated and newly described type strains.</title>
        <authorList>
            <person name="Whitman W.B."/>
            <person name="Woyke T."/>
            <person name="Klenk H.P."/>
            <person name="Zhou Y."/>
            <person name="Lilburn T.G."/>
            <person name="Beck B.J."/>
            <person name="De Vos P."/>
            <person name="Vandamme P."/>
            <person name="Eisen J.A."/>
            <person name="Garrity G."/>
            <person name="Hugenholtz P."/>
            <person name="Kyrpides N.C."/>
        </authorList>
    </citation>
    <scope>NUCLEOTIDE SEQUENCE [LARGE SCALE GENOMIC DNA]</scope>
    <source>
        <strain evidence="3 4">CGMCC 1.10947</strain>
    </source>
</reference>
<protein>
    <submittedName>
        <fullName evidence="3">LssY-like putative type I secretion system component LssY</fullName>
    </submittedName>
</protein>
<organism evidence="3 4">
    <name type="scientific">Bradyrhizobium daqingense</name>
    <dbReference type="NCBI Taxonomy" id="993502"/>
    <lineage>
        <taxon>Bacteria</taxon>
        <taxon>Pseudomonadati</taxon>
        <taxon>Pseudomonadota</taxon>
        <taxon>Alphaproteobacteria</taxon>
        <taxon>Hyphomicrobiales</taxon>
        <taxon>Nitrobacteraceae</taxon>
        <taxon>Bradyrhizobium</taxon>
    </lineage>
</organism>
<evidence type="ECO:0000313" key="4">
    <source>
        <dbReference type="Proteomes" id="UP000317176"/>
    </source>
</evidence>
<keyword evidence="4" id="KW-1185">Reference proteome</keyword>
<sequence>MTHSAKSGTRKRRWPYGLALVVLVYLALAYVLLPTLWIHHEHEAGLASLPMLTRTSDDIPGDPLNVGLVGDGADVVRAMNAAGWFAADAVTLRSSIEIVGSVVLDRPYRNAPVSPLYYLGKKEQYAFEKPAGKSADRRNHVRFWKALEKADDGRPVWLGSATFDRGVGLSHDTGQVTHHIAANIDAERDLLMADLRAARIVSKFFQISGIGPTLFGRNGGGDPYYTDGEIHVAVLVPGAANGPADPPTVPPPSFIAFKDAIWHGIARQAETKP</sequence>
<dbReference type="Proteomes" id="UP000317176">
    <property type="component" value="Unassembled WGS sequence"/>
</dbReference>
<evidence type="ECO:0000256" key="1">
    <source>
        <dbReference type="SAM" id="Phobius"/>
    </source>
</evidence>
<gene>
    <name evidence="3" type="ORF">IQ17_01850</name>
</gene>
<evidence type="ECO:0000259" key="2">
    <source>
        <dbReference type="Pfam" id="PF14067"/>
    </source>
</evidence>
<dbReference type="OrthoDB" id="3725455at2"/>
<proteinExistence type="predicted"/>
<name>A0A562LIP8_9BRAD</name>
<dbReference type="EMBL" id="VLKL01000004">
    <property type="protein sequence ID" value="TWI07499.1"/>
    <property type="molecule type" value="Genomic_DNA"/>
</dbReference>
<keyword evidence="1" id="KW-0472">Membrane</keyword>
<feature type="transmembrane region" description="Helical" evidence="1">
    <location>
        <begin position="16"/>
        <end position="38"/>
    </location>
</feature>
<dbReference type="RefSeq" id="WP_145630266.1">
    <property type="nucleotide sequence ID" value="NZ_CP088014.1"/>
</dbReference>
<dbReference type="Pfam" id="PF14067">
    <property type="entry name" value="LssY_C"/>
    <property type="match status" value="1"/>
</dbReference>